<evidence type="ECO:0000256" key="1">
    <source>
        <dbReference type="SAM" id="MobiDB-lite"/>
    </source>
</evidence>
<feature type="region of interest" description="Disordered" evidence="1">
    <location>
        <begin position="172"/>
        <end position="208"/>
    </location>
</feature>
<sequence length="609" mass="65389">METFRYIITRACLQEGSLRLQRYLKPHFPPEGTVRLFDDSGHEYGAEISQGERLLGVGPFYRDHNLSVNDVVMITPLLPGCYKVEGIVKPYARPEPAPERERGRTEAAVAAEPVDESGVRVVVHASAHVREVRLQRPEGPVAQPWASMERETAERAERAGRYAVPPLARGVAATDEPKAAQDSMGSKRVHRIRVPSSGNADSGDTVPLESRSVAARVPVMPVHGTESESFPPVSLPAALLETGGVPEAMGRRDQRADSRADVPQVAVGASVRPVRTPQPPQRETSVLEARQAGADVPARPPAALQEPSAQLPRSGSASAASQRLLRDLASAPAEVRRASRSGGDVGKPGELPSSSGLEVALPAGGMTRADGEGLLDTLGRRCGYRVDYPAANLTRLRTGPGAHSHTVLVASGGSAINTAEWREAQASAPTYRLWLTSEAQATLDAPVVTYEALHRLTASVLRLSPLELHPVWESGALNEAVALDLLRQQASEQQETATFLALLRVLAQQPAHSLVTAVRLAGQLQAGPLQGVDATQLNRLLTLLSRTPFRLLSPLGSGQYLLRREVSQFLGETAQEWQDLARKIGQIRGGAVTSQPPEPQSWTADRMLG</sequence>
<evidence type="ECO:0000313" key="3">
    <source>
        <dbReference type="Proteomes" id="UP000007718"/>
    </source>
</evidence>
<dbReference type="OrthoDB" id="59236at2"/>
<feature type="region of interest" description="Disordered" evidence="1">
    <location>
        <begin position="249"/>
        <end position="358"/>
    </location>
</feature>
<dbReference type="HOGENOM" id="CLU_448134_0_0_0"/>
<reference evidence="3" key="1">
    <citation type="submission" date="2011-02" db="EMBL/GenBank/DDBJ databases">
        <title>The complete sequence of chromosome of Deinococcus proteolyticus DSM 20540.</title>
        <authorList>
            <consortium name="US DOE Joint Genome Institute (JGI-PGF)"/>
            <person name="Lucas S."/>
            <person name="Copeland A."/>
            <person name="Lapidus A."/>
            <person name="Bruce D."/>
            <person name="Goodwin L."/>
            <person name="Pitluck S."/>
            <person name="Kyrpides N."/>
            <person name="Mavromatis K."/>
            <person name="Pagani I."/>
            <person name="Ivanova N."/>
            <person name="Ovchinnikova G."/>
            <person name="Zeytun A."/>
            <person name="Detter J.C."/>
            <person name="Han C."/>
            <person name="Land M."/>
            <person name="Hauser L."/>
            <person name="Markowitz V."/>
            <person name="Cheng J.-F."/>
            <person name="Hugenholtz P."/>
            <person name="Woyke T."/>
            <person name="Wu D."/>
            <person name="Pukall R."/>
            <person name="Steenblock K."/>
            <person name="Brambilla E."/>
            <person name="Klenk H.-P."/>
            <person name="Eisen J.A."/>
        </authorList>
    </citation>
    <scope>NUCLEOTIDE SEQUENCE [LARGE SCALE GENOMIC DNA]</scope>
    <source>
        <strain evidence="3">ATCC 35074 / DSM 20540 / JCM 6276 / NBRC 101906 / NCIMB 13154 / VKM Ac-1939 / CCM 2703 / MRP</strain>
    </source>
</reference>
<dbReference type="EMBL" id="CP002536">
    <property type="protein sequence ID" value="ADY25695.1"/>
    <property type="molecule type" value="Genomic_DNA"/>
</dbReference>
<feature type="compositionally biased region" description="Basic and acidic residues" evidence="1">
    <location>
        <begin position="249"/>
        <end position="260"/>
    </location>
</feature>
<feature type="compositionally biased region" description="Polar residues" evidence="1">
    <location>
        <begin position="307"/>
        <end position="321"/>
    </location>
</feature>
<proteinExistence type="predicted"/>
<feature type="compositionally biased region" description="Polar residues" evidence="1">
    <location>
        <begin position="592"/>
        <end position="603"/>
    </location>
</feature>
<reference evidence="2 3" key="2">
    <citation type="journal article" date="2012" name="Stand. Genomic Sci.">
        <title>Complete genome sequence of the orange-red pigmented, radioresistant Deinococcus proteolyticus type strain (MRP(T)).</title>
        <authorList>
            <person name="Copeland A."/>
            <person name="Zeytun A."/>
            <person name="Yassawong M."/>
            <person name="Nolan M."/>
            <person name="Lucas S."/>
            <person name="Hammon N."/>
            <person name="Deshpande S."/>
            <person name="Cheng J.F."/>
            <person name="Han C."/>
            <person name="Tapia R."/>
            <person name="Goodwin L.A."/>
            <person name="Pitluck S."/>
            <person name="Mavromatis K."/>
            <person name="Liolios K."/>
            <person name="Pagani I."/>
            <person name="Ivanova N."/>
            <person name="Mikhailova N."/>
            <person name="Pati A."/>
            <person name="Chen A."/>
            <person name="Palaniappan K."/>
            <person name="Land M."/>
            <person name="Hauser L."/>
            <person name="Jeffries C.D."/>
            <person name="Brambilla E.M."/>
            <person name="Rohde M."/>
            <person name="Sikorski J."/>
            <person name="Pukall R."/>
            <person name="Goker M."/>
            <person name="Detter J.C."/>
            <person name="Woyke T."/>
            <person name="Bristow J."/>
            <person name="Eisen J.A."/>
            <person name="Markowitz V."/>
            <person name="Hugenholtz P."/>
            <person name="Kyrpides N.C."/>
            <person name="Klenk H.P."/>
            <person name="Lapidus A."/>
        </authorList>
    </citation>
    <scope>NUCLEOTIDE SEQUENCE [LARGE SCALE GENOMIC DNA]</scope>
    <source>
        <strain evidence="3">ATCC 35074 / DSM 20540 / JCM 6276 / NBRC 101906 / NCIMB 13154 / VKM Ac-1939 / CCM 2703 / MRP</strain>
    </source>
</reference>
<protein>
    <submittedName>
        <fullName evidence="2">Uncharacterized protein</fullName>
    </submittedName>
</protein>
<dbReference type="Proteomes" id="UP000007718">
    <property type="component" value="Chromosome"/>
</dbReference>
<dbReference type="KEGG" id="dpt:Deipr_0532"/>
<evidence type="ECO:0000313" key="2">
    <source>
        <dbReference type="EMBL" id="ADY25695.1"/>
    </source>
</evidence>
<dbReference type="RefSeq" id="WP_013614304.1">
    <property type="nucleotide sequence ID" value="NC_015161.1"/>
</dbReference>
<keyword evidence="3" id="KW-1185">Reference proteome</keyword>
<organism evidence="2 3">
    <name type="scientific">Deinococcus proteolyticus (strain ATCC 35074 / DSM 20540 / JCM 6276 / NBRC 101906 / NCIMB 13154 / VKM Ac-1939 / CCM 2703 / MRP)</name>
    <dbReference type="NCBI Taxonomy" id="693977"/>
    <lineage>
        <taxon>Bacteria</taxon>
        <taxon>Thermotogati</taxon>
        <taxon>Deinococcota</taxon>
        <taxon>Deinococci</taxon>
        <taxon>Deinococcales</taxon>
        <taxon>Deinococcaceae</taxon>
        <taxon>Deinococcus</taxon>
    </lineage>
</organism>
<accession>F0RKK5</accession>
<dbReference type="AlphaFoldDB" id="F0RKK5"/>
<feature type="region of interest" description="Disordered" evidence="1">
    <location>
        <begin position="588"/>
        <end position="609"/>
    </location>
</feature>
<name>F0RKK5_DEIPM</name>
<gene>
    <name evidence="2" type="ordered locus">Deipr_0532</name>
</gene>